<sequence length="74" mass="8221">MDGAPFHQRILIISQREQKSFANRLVHAPVHFVTYRKSLLSMGKASEKGKKGFRGQLSASEALFSVFTAAMPGR</sequence>
<protein>
    <submittedName>
        <fullName evidence="1">Uncharacterized protein</fullName>
    </submittedName>
</protein>
<dbReference type="HOGENOM" id="CLU_2681188_0_0_9"/>
<organism evidence="1 2">
    <name type="scientific">[Clostridium] leptum DSM 753</name>
    <dbReference type="NCBI Taxonomy" id="428125"/>
    <lineage>
        <taxon>Bacteria</taxon>
        <taxon>Bacillati</taxon>
        <taxon>Bacillota</taxon>
        <taxon>Clostridia</taxon>
        <taxon>Eubacteriales</taxon>
        <taxon>Oscillospiraceae</taxon>
        <taxon>Oscillospiraceae incertae sedis</taxon>
    </lineage>
</organism>
<accession>A7VQ62</accession>
<gene>
    <name evidence="1" type="ORF">CLOLEP_00689</name>
</gene>
<name>A7VQ62_9FIRM</name>
<reference evidence="1 2" key="2">
    <citation type="submission" date="2007-08" db="EMBL/GenBank/DDBJ databases">
        <authorList>
            <person name="Fulton L."/>
            <person name="Clifton S."/>
            <person name="Fulton B."/>
            <person name="Xu J."/>
            <person name="Minx P."/>
            <person name="Pepin K.H."/>
            <person name="Johnson M."/>
            <person name="Thiruvilangam P."/>
            <person name="Bhonagiri V."/>
            <person name="Nash W.E."/>
            <person name="Wang C."/>
            <person name="Mardis E.R."/>
            <person name="Wilson R.K."/>
        </authorList>
    </citation>
    <scope>NUCLEOTIDE SEQUENCE [LARGE SCALE GENOMIC DNA]</scope>
    <source>
        <strain evidence="1 2">DSM 753</strain>
    </source>
</reference>
<dbReference type="Proteomes" id="UP000003490">
    <property type="component" value="Unassembled WGS sequence"/>
</dbReference>
<dbReference type="EMBL" id="ABCB02000014">
    <property type="protein sequence ID" value="EDO62567.1"/>
    <property type="molecule type" value="Genomic_DNA"/>
</dbReference>
<evidence type="ECO:0000313" key="2">
    <source>
        <dbReference type="Proteomes" id="UP000003490"/>
    </source>
</evidence>
<comment type="caution">
    <text evidence="1">The sequence shown here is derived from an EMBL/GenBank/DDBJ whole genome shotgun (WGS) entry which is preliminary data.</text>
</comment>
<proteinExistence type="predicted"/>
<dbReference type="AlphaFoldDB" id="A7VQ62"/>
<evidence type="ECO:0000313" key="1">
    <source>
        <dbReference type="EMBL" id="EDO62567.1"/>
    </source>
</evidence>
<reference evidence="1 2" key="1">
    <citation type="submission" date="2007-08" db="EMBL/GenBank/DDBJ databases">
        <title>Draft genome sequence of Clostridium leptum (DSM 753).</title>
        <authorList>
            <person name="Sudarsanam P."/>
            <person name="Ley R."/>
            <person name="Guruge J."/>
            <person name="Turnbaugh P.J."/>
            <person name="Mahowald M."/>
            <person name="Liep D."/>
            <person name="Gordon J."/>
        </authorList>
    </citation>
    <scope>NUCLEOTIDE SEQUENCE [LARGE SCALE GENOMIC DNA]</scope>
    <source>
        <strain evidence="1 2">DSM 753</strain>
    </source>
</reference>